<dbReference type="EMBL" id="BPVZ01000140">
    <property type="protein sequence ID" value="GKV40328.1"/>
    <property type="molecule type" value="Genomic_DNA"/>
</dbReference>
<evidence type="ECO:0000313" key="2">
    <source>
        <dbReference type="Proteomes" id="UP001054252"/>
    </source>
</evidence>
<name>A0AAV5LS89_9ROSI</name>
<sequence length="74" mass="8569">MRLFNKLKEKSNQELPVCFRRRLNVIAIANQARNCNSSEMSSIMASMATLQQRKTMVEVQKTDVVYYIWVAVDA</sequence>
<evidence type="ECO:0000313" key="1">
    <source>
        <dbReference type="EMBL" id="GKV40328.1"/>
    </source>
</evidence>
<organism evidence="1 2">
    <name type="scientific">Rubroshorea leprosula</name>
    <dbReference type="NCBI Taxonomy" id="152421"/>
    <lineage>
        <taxon>Eukaryota</taxon>
        <taxon>Viridiplantae</taxon>
        <taxon>Streptophyta</taxon>
        <taxon>Embryophyta</taxon>
        <taxon>Tracheophyta</taxon>
        <taxon>Spermatophyta</taxon>
        <taxon>Magnoliopsida</taxon>
        <taxon>eudicotyledons</taxon>
        <taxon>Gunneridae</taxon>
        <taxon>Pentapetalae</taxon>
        <taxon>rosids</taxon>
        <taxon>malvids</taxon>
        <taxon>Malvales</taxon>
        <taxon>Dipterocarpaceae</taxon>
        <taxon>Rubroshorea</taxon>
    </lineage>
</organism>
<dbReference type="Proteomes" id="UP001054252">
    <property type="component" value="Unassembled WGS sequence"/>
</dbReference>
<protein>
    <submittedName>
        <fullName evidence="1">Uncharacterized protein</fullName>
    </submittedName>
</protein>
<reference evidence="1 2" key="1">
    <citation type="journal article" date="2021" name="Commun. Biol.">
        <title>The genome of Shorea leprosula (Dipterocarpaceae) highlights the ecological relevance of drought in aseasonal tropical rainforests.</title>
        <authorList>
            <person name="Ng K.K.S."/>
            <person name="Kobayashi M.J."/>
            <person name="Fawcett J.A."/>
            <person name="Hatakeyama M."/>
            <person name="Paape T."/>
            <person name="Ng C.H."/>
            <person name="Ang C.C."/>
            <person name="Tnah L.H."/>
            <person name="Lee C.T."/>
            <person name="Nishiyama T."/>
            <person name="Sese J."/>
            <person name="O'Brien M.J."/>
            <person name="Copetti D."/>
            <person name="Mohd Noor M.I."/>
            <person name="Ong R.C."/>
            <person name="Putra M."/>
            <person name="Sireger I.Z."/>
            <person name="Indrioko S."/>
            <person name="Kosugi Y."/>
            <person name="Izuno A."/>
            <person name="Isagi Y."/>
            <person name="Lee S.L."/>
            <person name="Shimizu K.K."/>
        </authorList>
    </citation>
    <scope>NUCLEOTIDE SEQUENCE [LARGE SCALE GENOMIC DNA]</scope>
    <source>
        <strain evidence="1">214</strain>
    </source>
</reference>
<comment type="caution">
    <text evidence="1">The sequence shown here is derived from an EMBL/GenBank/DDBJ whole genome shotgun (WGS) entry which is preliminary data.</text>
</comment>
<dbReference type="AlphaFoldDB" id="A0AAV5LS89"/>
<proteinExistence type="predicted"/>
<keyword evidence="2" id="KW-1185">Reference proteome</keyword>
<gene>
    <name evidence="1" type="ORF">SLEP1_g47987</name>
</gene>
<accession>A0AAV5LS89</accession>